<dbReference type="GO" id="GO:0005737">
    <property type="term" value="C:cytoplasm"/>
    <property type="evidence" value="ECO:0007669"/>
    <property type="project" value="TreeGrafter"/>
</dbReference>
<dbReference type="InterPro" id="IPR018247">
    <property type="entry name" value="EF_Hand_1_Ca_BS"/>
</dbReference>
<evidence type="ECO:0000313" key="3">
    <source>
        <dbReference type="EMBL" id="SUZ52783.1"/>
    </source>
</evidence>
<dbReference type="AlphaFoldDB" id="A0A381NGY3"/>
<protein>
    <recommendedName>
        <fullName evidence="2">FAD dependent oxidoreductase domain-containing protein</fullName>
    </recommendedName>
</protein>
<organism evidence="3">
    <name type="scientific">marine metagenome</name>
    <dbReference type="NCBI Taxonomy" id="408172"/>
    <lineage>
        <taxon>unclassified sequences</taxon>
        <taxon>metagenomes</taxon>
        <taxon>ecological metagenomes</taxon>
    </lineage>
</organism>
<feature type="domain" description="FAD dependent oxidoreductase" evidence="2">
    <location>
        <begin position="6"/>
        <end position="387"/>
    </location>
</feature>
<accession>A0A381NGY3</accession>
<proteinExistence type="predicted"/>
<sequence length="434" mass="47390">VTKAFDAIIVGAGVIGTSIGYQLARRGWRTLNIDRLSASGQGSTSSSLAIIRTHYSTREGCALAWEGYHCWANWSDYLNLDDGTDFAQFIQTGVIALKTKDNDRLASQIALSKELKIPFEEWSPAKIAEQFPAWDLSRFGPPVISNDPRFGQPSGPAVDGGVFFPKAGYCNDPRLATQNLQQATEAAGGMFRFQCAVEHVRTAGNRIAGITLSDNTRIDAPIVVNAAGPHSEKINELAGIAGSTKITTRAVRHESVHLALPEDCDAKYDDVVTFDYDIGSYTRPDHAGSIFVGSQGTDFDQDQTVDPDDFDRNFTNDAHEPVYRLAQRIPTLGIPNQLRGIVDLWDVTEDWIPVYDCSDLPGYYLAIGTSGNQFKAAPVVGALMAELIGACETGHNHDLEPLTFLLERTGNSIGLDFFSRNRNVNHRSSFSVLA</sequence>
<dbReference type="PANTHER" id="PTHR13847">
    <property type="entry name" value="SARCOSINE DEHYDROGENASE-RELATED"/>
    <property type="match status" value="1"/>
</dbReference>
<feature type="non-terminal residue" evidence="3">
    <location>
        <position position="1"/>
    </location>
</feature>
<dbReference type="PROSITE" id="PS00018">
    <property type="entry name" value="EF_HAND_1"/>
    <property type="match status" value="1"/>
</dbReference>
<name>A0A381NGY3_9ZZZZ</name>
<keyword evidence="1" id="KW-0809">Transit peptide</keyword>
<reference evidence="3" key="1">
    <citation type="submission" date="2018-05" db="EMBL/GenBank/DDBJ databases">
        <authorList>
            <person name="Lanie J.A."/>
            <person name="Ng W.-L."/>
            <person name="Kazmierczak K.M."/>
            <person name="Andrzejewski T.M."/>
            <person name="Davidsen T.M."/>
            <person name="Wayne K.J."/>
            <person name="Tettelin H."/>
            <person name="Glass J.I."/>
            <person name="Rusch D."/>
            <person name="Podicherti R."/>
            <person name="Tsui H.-C.T."/>
            <person name="Winkler M.E."/>
        </authorList>
    </citation>
    <scope>NUCLEOTIDE SEQUENCE</scope>
</reference>
<dbReference type="EMBL" id="UINC01000295">
    <property type="protein sequence ID" value="SUZ52783.1"/>
    <property type="molecule type" value="Genomic_DNA"/>
</dbReference>
<dbReference type="Pfam" id="PF01266">
    <property type="entry name" value="DAO"/>
    <property type="match status" value="1"/>
</dbReference>
<evidence type="ECO:0000259" key="2">
    <source>
        <dbReference type="Pfam" id="PF01266"/>
    </source>
</evidence>
<dbReference type="InterPro" id="IPR006076">
    <property type="entry name" value="FAD-dep_OxRdtase"/>
</dbReference>
<dbReference type="Gene3D" id="3.30.9.10">
    <property type="entry name" value="D-Amino Acid Oxidase, subunit A, domain 2"/>
    <property type="match status" value="1"/>
</dbReference>
<gene>
    <name evidence="3" type="ORF">METZ01_LOCUS5637</name>
</gene>
<dbReference type="Gene3D" id="3.50.50.60">
    <property type="entry name" value="FAD/NAD(P)-binding domain"/>
    <property type="match status" value="1"/>
</dbReference>
<dbReference type="InterPro" id="IPR036188">
    <property type="entry name" value="FAD/NAD-bd_sf"/>
</dbReference>
<evidence type="ECO:0000256" key="1">
    <source>
        <dbReference type="ARBA" id="ARBA00022946"/>
    </source>
</evidence>
<dbReference type="SUPFAM" id="SSF51905">
    <property type="entry name" value="FAD/NAD(P)-binding domain"/>
    <property type="match status" value="1"/>
</dbReference>